<organism evidence="3 4">
    <name type="scientific">Klenkia soli</name>
    <dbReference type="NCBI Taxonomy" id="1052260"/>
    <lineage>
        <taxon>Bacteria</taxon>
        <taxon>Bacillati</taxon>
        <taxon>Actinomycetota</taxon>
        <taxon>Actinomycetes</taxon>
        <taxon>Geodermatophilales</taxon>
        <taxon>Geodermatophilaceae</taxon>
        <taxon>Klenkia</taxon>
    </lineage>
</organism>
<reference evidence="4" key="1">
    <citation type="submission" date="2016-10" db="EMBL/GenBank/DDBJ databases">
        <authorList>
            <person name="Varghese N."/>
            <person name="Submissions S."/>
        </authorList>
    </citation>
    <scope>NUCLEOTIDE SEQUENCE [LARGE SCALE GENOMIC DNA]</scope>
    <source>
        <strain evidence="4">DSM 45843</strain>
    </source>
</reference>
<dbReference type="OrthoDB" id="5188328at2"/>
<feature type="region of interest" description="Disordered" evidence="1">
    <location>
        <begin position="403"/>
        <end position="423"/>
    </location>
</feature>
<dbReference type="Proteomes" id="UP000199088">
    <property type="component" value="Unassembled WGS sequence"/>
</dbReference>
<dbReference type="AlphaFoldDB" id="A0A1H0RTN7"/>
<sequence>MVTTGDVARAQWRDLLPTAYLLTGDQATARGLVVRTLARTRRADPGDRDAALAALVATHRSRWRTTGRTTIQGDTPTPWWAAPEDVAAAHRLADELAALDRDERTAVVLRWSEDWPPDRVAALLPDVDPDAVVRRLTVDPADLPRRLDALAALADPAGLDDDEVVAAVRRVTGRRIRRTALAAASLVAVVALGVWAPTVPTTAGRGGAAGTSTAVRTPVTPPLTGLFALPPRGSLVDDDELLAGLQRRITADGVAGEGYRVLYGDDVEGVRVVLMMDPVGPRVDLAWLTGPAGADPADLDVSRFDGSFPAADTAVAVWVEDPAGGPARLVVVTDAGTDVSVSTGIDVDPVTGLAGRSYAPATATDGVVALTLDRPSGRGVRLRVDAGRALGDGRSPLVIGPDWFPAPDDGPGPPSRSGTPTASPYAYGRALADITAATGWTAEDLDVVVLGAGPAPDRGGGAEDVVSLAVVLPGGGVVTTTGMGATSSTATSTWSSWTTCGSSSYPAGTDPASLVVAATCPTPSSAATGERAALVTAVPGHAVVLTGPDGSTITPELVDGFGWATYVAAQDLATATDGGVVFPVAGPSNDALLG</sequence>
<keyword evidence="4" id="KW-1185">Reference proteome</keyword>
<evidence type="ECO:0000313" key="3">
    <source>
        <dbReference type="EMBL" id="SDP32739.1"/>
    </source>
</evidence>
<keyword evidence="3" id="KW-0240">DNA-directed RNA polymerase</keyword>
<evidence type="ECO:0000313" key="4">
    <source>
        <dbReference type="Proteomes" id="UP000199088"/>
    </source>
</evidence>
<gene>
    <name evidence="3" type="ORF">SAMN05660199_03627</name>
</gene>
<keyword evidence="3" id="KW-0804">Transcription</keyword>
<accession>A0A1H0RTN7</accession>
<keyword evidence="2" id="KW-0812">Transmembrane</keyword>
<dbReference type="GO" id="GO:0000428">
    <property type="term" value="C:DNA-directed RNA polymerase complex"/>
    <property type="evidence" value="ECO:0007669"/>
    <property type="project" value="UniProtKB-KW"/>
</dbReference>
<name>A0A1H0RTN7_9ACTN</name>
<feature type="transmembrane region" description="Helical" evidence="2">
    <location>
        <begin position="179"/>
        <end position="196"/>
    </location>
</feature>
<proteinExistence type="predicted"/>
<dbReference type="EMBL" id="FNIR01000012">
    <property type="protein sequence ID" value="SDP32739.1"/>
    <property type="molecule type" value="Genomic_DNA"/>
</dbReference>
<dbReference type="RefSeq" id="WP_091247782.1">
    <property type="nucleotide sequence ID" value="NZ_FNIR01000012.1"/>
</dbReference>
<keyword evidence="2" id="KW-0472">Membrane</keyword>
<evidence type="ECO:0000256" key="2">
    <source>
        <dbReference type="SAM" id="Phobius"/>
    </source>
</evidence>
<protein>
    <submittedName>
        <fullName evidence="3">DNA-directed RNA polymerase specialized sigma subunit, sigma24 family</fullName>
    </submittedName>
</protein>
<keyword evidence="2" id="KW-1133">Transmembrane helix</keyword>
<dbReference type="STRING" id="1052260.SAMN05660199_03627"/>
<evidence type="ECO:0000256" key="1">
    <source>
        <dbReference type="SAM" id="MobiDB-lite"/>
    </source>
</evidence>